<dbReference type="InterPro" id="IPR017342">
    <property type="entry name" value="S-AdoMet-dep_Met_synth_prd"/>
</dbReference>
<dbReference type="SUPFAM" id="SSF56507">
    <property type="entry name" value="Methionine synthase activation domain-like"/>
    <property type="match status" value="1"/>
</dbReference>
<reference evidence="1 2" key="1">
    <citation type="submission" date="2019-12" db="EMBL/GenBank/DDBJ databases">
        <title>Genome sequenceing of Clostridium bovifaecis.</title>
        <authorList>
            <person name="Yao Y."/>
        </authorList>
    </citation>
    <scope>NUCLEOTIDE SEQUENCE [LARGE SCALE GENOMIC DNA]</scope>
    <source>
        <strain evidence="1 2">BXX</strain>
    </source>
</reference>
<evidence type="ECO:0000313" key="1">
    <source>
        <dbReference type="EMBL" id="QGU94762.1"/>
    </source>
</evidence>
<protein>
    <submittedName>
        <fullName evidence="1">Methionine synthase</fullName>
    </submittedName>
</protein>
<dbReference type="Gene3D" id="3.40.109.40">
    <property type="match status" value="1"/>
</dbReference>
<dbReference type="GO" id="GO:0008705">
    <property type="term" value="F:methionine synthase activity"/>
    <property type="evidence" value="ECO:0007669"/>
    <property type="project" value="InterPro"/>
</dbReference>
<sequence>MHIDRKEVLRYLGYKKGEIYKNIDLLIDECIDEIKEVSHYKHMYRIFHIDKNETKVELRKSNLVFKGKDISEHLKHSSMCAVAVVTLGSNVDTKIRYYEKINLTKALILDACASTAIEWVCDEVQKEIGEEAKKRNLGITYRYSPGYGDFSIGVQTKIINTLEAQKIIGLTANENNILIPRKSVSAIIGFQDNNIKVEHPGCKRCNSAIRCQYRKGGSYCGN</sequence>
<dbReference type="AlphaFoldDB" id="A0A6I6EM21"/>
<gene>
    <name evidence="1" type="ORF">GOM49_06330</name>
</gene>
<evidence type="ECO:0000313" key="2">
    <source>
        <dbReference type="Proteomes" id="UP000422764"/>
    </source>
</evidence>
<name>A0A6I6EM21_9CLOT</name>
<organism evidence="1 2">
    <name type="scientific">Clostridium bovifaecis</name>
    <dbReference type="NCBI Taxonomy" id="2184719"/>
    <lineage>
        <taxon>Bacteria</taxon>
        <taxon>Bacillati</taxon>
        <taxon>Bacillota</taxon>
        <taxon>Clostridia</taxon>
        <taxon>Eubacteriales</taxon>
        <taxon>Clostridiaceae</taxon>
        <taxon>Clostridium</taxon>
    </lineage>
</organism>
<dbReference type="PIRSF" id="PIRSF037984">
    <property type="entry name" value="Met_synth_TM0269_prd"/>
    <property type="match status" value="1"/>
</dbReference>
<accession>A0A6I6EM21</accession>
<keyword evidence="2" id="KW-1185">Reference proteome</keyword>
<dbReference type="InterPro" id="IPR037010">
    <property type="entry name" value="VitB12-dep_Met_synth_activ_sf"/>
</dbReference>
<dbReference type="EMBL" id="CP046522">
    <property type="protein sequence ID" value="QGU94762.1"/>
    <property type="molecule type" value="Genomic_DNA"/>
</dbReference>
<proteinExistence type="predicted"/>
<dbReference type="Proteomes" id="UP000422764">
    <property type="component" value="Chromosome"/>
</dbReference>